<reference evidence="6" key="1">
    <citation type="submission" date="2016-11" db="UniProtKB">
        <authorList>
            <consortium name="WormBaseParasite"/>
        </authorList>
    </citation>
    <scope>IDENTIFICATION</scope>
</reference>
<dbReference type="Pfam" id="PF00385">
    <property type="entry name" value="Chromo"/>
    <property type="match status" value="1"/>
</dbReference>
<dbReference type="PANTHER" id="PTHR22812">
    <property type="entry name" value="CHROMOBOX PROTEIN"/>
    <property type="match status" value="1"/>
</dbReference>
<dbReference type="PROSITE" id="PS50013">
    <property type="entry name" value="CHROMO_2"/>
    <property type="match status" value="1"/>
</dbReference>
<accession>A0A1I8ASL2</accession>
<evidence type="ECO:0000256" key="1">
    <source>
        <dbReference type="ARBA" id="ARBA00004123"/>
    </source>
</evidence>
<feature type="compositionally biased region" description="Low complexity" evidence="3">
    <location>
        <begin position="30"/>
        <end position="60"/>
    </location>
</feature>
<dbReference type="GO" id="GO:0005634">
    <property type="term" value="C:nucleus"/>
    <property type="evidence" value="ECO:0007669"/>
    <property type="project" value="UniProtKB-SubCell"/>
</dbReference>
<dbReference type="SUPFAM" id="SSF54160">
    <property type="entry name" value="Chromo domain-like"/>
    <property type="match status" value="1"/>
</dbReference>
<dbReference type="InterPro" id="IPR051219">
    <property type="entry name" value="Heterochromatin_chromo-domain"/>
</dbReference>
<dbReference type="InterPro" id="IPR000953">
    <property type="entry name" value="Chromo/chromo_shadow_dom"/>
</dbReference>
<feature type="region of interest" description="Disordered" evidence="3">
    <location>
        <begin position="126"/>
        <end position="183"/>
    </location>
</feature>
<dbReference type="Gene3D" id="2.40.50.40">
    <property type="match status" value="1"/>
</dbReference>
<keyword evidence="2" id="KW-0539">Nucleus</keyword>
<protein>
    <submittedName>
        <fullName evidence="6">Chromo domain-containing protein</fullName>
    </submittedName>
</protein>
<dbReference type="InterPro" id="IPR017984">
    <property type="entry name" value="Chromo_dom_subgr"/>
</dbReference>
<dbReference type="Proteomes" id="UP000095287">
    <property type="component" value="Unplaced"/>
</dbReference>
<feature type="compositionally biased region" description="Basic and acidic residues" evidence="3">
    <location>
        <begin position="126"/>
        <end position="146"/>
    </location>
</feature>
<dbReference type="SMART" id="SM00298">
    <property type="entry name" value="CHROMO"/>
    <property type="match status" value="1"/>
</dbReference>
<dbReference type="PRINTS" id="PR00504">
    <property type="entry name" value="CHROMODOMAIN"/>
</dbReference>
<evidence type="ECO:0000313" key="6">
    <source>
        <dbReference type="WBParaSite" id="L893_g846.t1"/>
    </source>
</evidence>
<dbReference type="AlphaFoldDB" id="A0A1I8ASL2"/>
<dbReference type="WBParaSite" id="L893_g846.t1">
    <property type="protein sequence ID" value="L893_g846.t1"/>
    <property type="gene ID" value="L893_g846"/>
</dbReference>
<evidence type="ECO:0000259" key="4">
    <source>
        <dbReference type="PROSITE" id="PS50013"/>
    </source>
</evidence>
<dbReference type="InterPro" id="IPR023780">
    <property type="entry name" value="Chromo_domain"/>
</dbReference>
<evidence type="ECO:0000313" key="5">
    <source>
        <dbReference type="Proteomes" id="UP000095287"/>
    </source>
</evidence>
<keyword evidence="5" id="KW-1185">Reference proteome</keyword>
<feature type="compositionally biased region" description="Low complexity" evidence="3">
    <location>
        <begin position="173"/>
        <end position="183"/>
    </location>
</feature>
<feature type="region of interest" description="Disordered" evidence="3">
    <location>
        <begin position="1"/>
        <end position="70"/>
    </location>
</feature>
<evidence type="ECO:0000256" key="2">
    <source>
        <dbReference type="ARBA" id="ARBA00023242"/>
    </source>
</evidence>
<dbReference type="PROSITE" id="PS00598">
    <property type="entry name" value="CHROMO_1"/>
    <property type="match status" value="1"/>
</dbReference>
<organism evidence="5 6">
    <name type="scientific">Steinernema glaseri</name>
    <dbReference type="NCBI Taxonomy" id="37863"/>
    <lineage>
        <taxon>Eukaryota</taxon>
        <taxon>Metazoa</taxon>
        <taxon>Ecdysozoa</taxon>
        <taxon>Nematoda</taxon>
        <taxon>Chromadorea</taxon>
        <taxon>Rhabditida</taxon>
        <taxon>Tylenchina</taxon>
        <taxon>Panagrolaimomorpha</taxon>
        <taxon>Strongyloidoidea</taxon>
        <taxon>Steinernematidae</taxon>
        <taxon>Steinernema</taxon>
    </lineage>
</organism>
<feature type="compositionally biased region" description="Low complexity" evidence="3">
    <location>
        <begin position="147"/>
        <end position="163"/>
    </location>
</feature>
<feature type="domain" description="Chromo" evidence="4">
    <location>
        <begin position="71"/>
        <end position="132"/>
    </location>
</feature>
<name>A0A1I8ASL2_9BILA</name>
<comment type="subcellular location">
    <subcellularLocation>
        <location evidence="1">Nucleus</location>
    </subcellularLocation>
</comment>
<dbReference type="CDD" id="cd00024">
    <property type="entry name" value="CD_CSD"/>
    <property type="match status" value="1"/>
</dbReference>
<dbReference type="InterPro" id="IPR023779">
    <property type="entry name" value="Chromodomain_CS"/>
</dbReference>
<sequence>MDNPTEYADGETPAESNPVPDIIESEVDFESVSSVSSASSRDRVSSPSSESSEFTMPTTSSKKEKKRPAEYEVERISRMMFDTESGEVLYCVKWVGYPESESTWEPRDNLKLADYAIKRFLTSRKGKDDKEKVENARKAFQEKKADAASAQASTSTSPKTPKSTTRKRAASSTPQAKTTKVPKATTKLEILNVSRSEAGVTQYKVKLGGEYDRRTMTFEEVVKIDPLLVARYLDNLI</sequence>
<dbReference type="InterPro" id="IPR016197">
    <property type="entry name" value="Chromo-like_dom_sf"/>
</dbReference>
<evidence type="ECO:0000256" key="3">
    <source>
        <dbReference type="SAM" id="MobiDB-lite"/>
    </source>
</evidence>
<proteinExistence type="predicted"/>